<dbReference type="GO" id="GO:0004888">
    <property type="term" value="F:transmembrane signaling receptor activity"/>
    <property type="evidence" value="ECO:0007669"/>
    <property type="project" value="InterPro"/>
</dbReference>
<feature type="coiled-coil region" evidence="4">
    <location>
        <begin position="86"/>
        <end position="143"/>
    </location>
</feature>
<evidence type="ECO:0000256" key="1">
    <source>
        <dbReference type="ARBA" id="ARBA00022500"/>
    </source>
</evidence>
<accession>A0A1H2U112</accession>
<dbReference type="SMART" id="SM00304">
    <property type="entry name" value="HAMP"/>
    <property type="match status" value="1"/>
</dbReference>
<dbReference type="Pfam" id="PF00015">
    <property type="entry name" value="MCPsignal"/>
    <property type="match status" value="1"/>
</dbReference>
<evidence type="ECO:0000259" key="6">
    <source>
        <dbReference type="PROSITE" id="PS50111"/>
    </source>
</evidence>
<comment type="similarity">
    <text evidence="2">Belongs to the methyl-accepting chemotaxis (MCP) protein family.</text>
</comment>
<evidence type="ECO:0000256" key="5">
    <source>
        <dbReference type="SAM" id="Phobius"/>
    </source>
</evidence>
<dbReference type="GO" id="GO:0006935">
    <property type="term" value="P:chemotaxis"/>
    <property type="evidence" value="ECO:0007669"/>
    <property type="project" value="UniProtKB-KW"/>
</dbReference>
<evidence type="ECO:0000256" key="2">
    <source>
        <dbReference type="ARBA" id="ARBA00029447"/>
    </source>
</evidence>
<evidence type="ECO:0000313" key="9">
    <source>
        <dbReference type="Proteomes" id="UP000198828"/>
    </source>
</evidence>
<dbReference type="Proteomes" id="UP000198828">
    <property type="component" value="Unassembled WGS sequence"/>
</dbReference>
<keyword evidence="1" id="KW-0145">Chemotaxis</keyword>
<feature type="transmembrane region" description="Helical" evidence="5">
    <location>
        <begin position="13"/>
        <end position="32"/>
    </location>
</feature>
<keyword evidence="5" id="KW-1133">Transmembrane helix</keyword>
<dbReference type="InterPro" id="IPR024478">
    <property type="entry name" value="HlyB_4HB_MCP"/>
</dbReference>
<evidence type="ECO:0000256" key="3">
    <source>
        <dbReference type="PROSITE-ProRule" id="PRU00284"/>
    </source>
</evidence>
<protein>
    <submittedName>
        <fullName evidence="8">Methyl-accepting chemotaxis protein</fullName>
    </submittedName>
</protein>
<keyword evidence="4" id="KW-0175">Coiled coil</keyword>
<feature type="domain" description="HAMP" evidence="7">
    <location>
        <begin position="217"/>
        <end position="272"/>
    </location>
</feature>
<dbReference type="Pfam" id="PF12729">
    <property type="entry name" value="4HB_MCP_1"/>
    <property type="match status" value="1"/>
</dbReference>
<dbReference type="SUPFAM" id="SSF58104">
    <property type="entry name" value="Methyl-accepting chemotaxis protein (MCP) signaling domain"/>
    <property type="match status" value="1"/>
</dbReference>
<evidence type="ECO:0000313" key="8">
    <source>
        <dbReference type="EMBL" id="SDW49249.1"/>
    </source>
</evidence>
<dbReference type="AlphaFoldDB" id="A0A1H2U112"/>
<dbReference type="EMBL" id="FNNG01000002">
    <property type="protein sequence ID" value="SDW49249.1"/>
    <property type="molecule type" value="Genomic_DNA"/>
</dbReference>
<dbReference type="InterPro" id="IPR003660">
    <property type="entry name" value="HAMP_dom"/>
</dbReference>
<organism evidence="8 9">
    <name type="scientific">Tepidimicrobium xylanilyticum</name>
    <dbReference type="NCBI Taxonomy" id="1123352"/>
    <lineage>
        <taxon>Bacteria</taxon>
        <taxon>Bacillati</taxon>
        <taxon>Bacillota</taxon>
        <taxon>Tissierellia</taxon>
        <taxon>Tissierellales</taxon>
        <taxon>Tepidimicrobiaceae</taxon>
        <taxon>Tepidimicrobium</taxon>
    </lineage>
</organism>
<gene>
    <name evidence="8" type="ORF">SAMN05660923_00849</name>
</gene>
<dbReference type="PANTHER" id="PTHR43531">
    <property type="entry name" value="PROTEIN ICFG"/>
    <property type="match status" value="1"/>
</dbReference>
<dbReference type="PROSITE" id="PS50111">
    <property type="entry name" value="CHEMOTAXIS_TRANSDUC_2"/>
    <property type="match status" value="1"/>
</dbReference>
<feature type="domain" description="Methyl-accepting transducer" evidence="6">
    <location>
        <begin position="277"/>
        <end position="542"/>
    </location>
</feature>
<dbReference type="PRINTS" id="PR00260">
    <property type="entry name" value="CHEMTRNSDUCR"/>
</dbReference>
<keyword evidence="9" id="KW-1185">Reference proteome</keyword>
<dbReference type="PROSITE" id="PS50885">
    <property type="entry name" value="HAMP"/>
    <property type="match status" value="1"/>
</dbReference>
<dbReference type="OrthoDB" id="1705309at2"/>
<dbReference type="InterPro" id="IPR004090">
    <property type="entry name" value="Chemotax_Me-accpt_rcpt"/>
</dbReference>
<name>A0A1H2U112_9FIRM</name>
<dbReference type="PANTHER" id="PTHR43531:SF11">
    <property type="entry name" value="METHYL-ACCEPTING CHEMOTAXIS PROTEIN 3"/>
    <property type="match status" value="1"/>
</dbReference>
<dbReference type="SMART" id="SM00283">
    <property type="entry name" value="MA"/>
    <property type="match status" value="1"/>
</dbReference>
<dbReference type="CDD" id="cd06225">
    <property type="entry name" value="HAMP"/>
    <property type="match status" value="1"/>
</dbReference>
<dbReference type="Pfam" id="PF00672">
    <property type="entry name" value="HAMP"/>
    <property type="match status" value="1"/>
</dbReference>
<sequence length="578" mass="64117">MGLFKNLKTGTKLLMSFAIILIITIIVGADGLKTANDLQSNFEDFYVDSFLSNMIIGKIQVNQEKTRTEMQRILYKTEAMQDLNFLDESVEALNEIIAENEQLLQEYESSNLLPEEKELLEALKTANSKYRAAREEIIDAVKNSNFDLAVQINEEKARGLRDETINILAQMKELNDQIANNLINDNTIEFNKMRNTAVLLLIIAFLIGLVFTALLTRMIARPIRSLVKHAHSMAEGDFTDDIPENLKNRKDEIGALANAFAEMNNNIRYMLKEVVSSVEETSASSEELSAIVEEVNAQGESISDSVQQIAAGMEEINASVEEVATSSLDISDRARKMEEGAIDSQIKVDEIRKKAEEMKDLARLSKETATNIYNQKHVEIKLAIEEVQVVEEITRMADVISQIAAQTNLLALNAAIEAARAGEHGLGFAVVANEIRKLAEHSASTAGDIQQVIQQVYSAVGKLTAHAKEILQFIDEKVTPDYDILEETGNKYAEDAHFVKNLTNEFAIAASKIATSIEEITKSIEEVVATVEEATAYSQEISNSSLESTKALEEVARTAQSQAEQAEKLNAMVARFRT</sequence>
<dbReference type="RefSeq" id="WP_093751179.1">
    <property type="nucleotide sequence ID" value="NZ_BSYN01000014.1"/>
</dbReference>
<dbReference type="InterPro" id="IPR051310">
    <property type="entry name" value="MCP_chemotaxis"/>
</dbReference>
<keyword evidence="3" id="KW-0807">Transducer</keyword>
<dbReference type="Gene3D" id="1.10.287.950">
    <property type="entry name" value="Methyl-accepting chemotaxis protein"/>
    <property type="match status" value="1"/>
</dbReference>
<keyword evidence="5" id="KW-0472">Membrane</keyword>
<dbReference type="GO" id="GO:0005886">
    <property type="term" value="C:plasma membrane"/>
    <property type="evidence" value="ECO:0007669"/>
    <property type="project" value="TreeGrafter"/>
</dbReference>
<feature type="transmembrane region" description="Helical" evidence="5">
    <location>
        <begin position="198"/>
        <end position="220"/>
    </location>
</feature>
<proteinExistence type="inferred from homology"/>
<reference evidence="8 9" key="1">
    <citation type="submission" date="2016-10" db="EMBL/GenBank/DDBJ databases">
        <authorList>
            <person name="de Groot N.N."/>
        </authorList>
    </citation>
    <scope>NUCLEOTIDE SEQUENCE [LARGE SCALE GENOMIC DNA]</scope>
    <source>
        <strain evidence="8 9">DSM 23310</strain>
    </source>
</reference>
<dbReference type="GO" id="GO:0007165">
    <property type="term" value="P:signal transduction"/>
    <property type="evidence" value="ECO:0007669"/>
    <property type="project" value="UniProtKB-KW"/>
</dbReference>
<keyword evidence="5" id="KW-0812">Transmembrane</keyword>
<evidence type="ECO:0000256" key="4">
    <source>
        <dbReference type="SAM" id="Coils"/>
    </source>
</evidence>
<evidence type="ECO:0000259" key="7">
    <source>
        <dbReference type="PROSITE" id="PS50885"/>
    </source>
</evidence>
<dbReference type="InterPro" id="IPR004089">
    <property type="entry name" value="MCPsignal_dom"/>
</dbReference>